<feature type="domain" description="Phospholipase/carboxylesterase/thioesterase" evidence="11">
    <location>
        <begin position="33"/>
        <end position="238"/>
    </location>
</feature>
<keyword evidence="6" id="KW-0276">Fatty acid metabolism</keyword>
<evidence type="ECO:0000256" key="1">
    <source>
        <dbReference type="ARBA" id="ARBA00004496"/>
    </source>
</evidence>
<comment type="catalytic activity">
    <reaction evidence="9">
        <text>S-hexadecanoyl-L-cysteinyl-[protein] + H2O = L-cysteinyl-[protein] + hexadecanoate + H(+)</text>
        <dbReference type="Rhea" id="RHEA:19233"/>
        <dbReference type="Rhea" id="RHEA-COMP:10131"/>
        <dbReference type="Rhea" id="RHEA-COMP:11032"/>
        <dbReference type="ChEBI" id="CHEBI:7896"/>
        <dbReference type="ChEBI" id="CHEBI:15377"/>
        <dbReference type="ChEBI" id="CHEBI:15378"/>
        <dbReference type="ChEBI" id="CHEBI:29950"/>
        <dbReference type="ChEBI" id="CHEBI:74151"/>
        <dbReference type="EC" id="3.1.2.22"/>
    </reaction>
</comment>
<evidence type="ECO:0000256" key="2">
    <source>
        <dbReference type="ARBA" id="ARBA00006499"/>
    </source>
</evidence>
<dbReference type="SUPFAM" id="SSF53474">
    <property type="entry name" value="alpha/beta-Hydrolases"/>
    <property type="match status" value="1"/>
</dbReference>
<dbReference type="PANTHER" id="PTHR10655:SF68">
    <property type="entry name" value="PALMITOYL-PROTEIN HYDROLASE"/>
    <property type="match status" value="1"/>
</dbReference>
<dbReference type="GO" id="GO:0052689">
    <property type="term" value="F:carboxylic ester hydrolase activity"/>
    <property type="evidence" value="ECO:0007669"/>
    <property type="project" value="TreeGrafter"/>
</dbReference>
<dbReference type="InterPro" id="IPR050565">
    <property type="entry name" value="LYPA1-2/EST-like"/>
</dbReference>
<comment type="catalytic activity">
    <reaction evidence="10">
        <text>1-hexadecanoyl-sn-glycero-3-phosphocholine + H2O = sn-glycerol 3-phosphocholine + hexadecanoate + H(+)</text>
        <dbReference type="Rhea" id="RHEA:40435"/>
        <dbReference type="ChEBI" id="CHEBI:7896"/>
        <dbReference type="ChEBI" id="CHEBI:15377"/>
        <dbReference type="ChEBI" id="CHEBI:15378"/>
        <dbReference type="ChEBI" id="CHEBI:16870"/>
        <dbReference type="ChEBI" id="CHEBI:72998"/>
    </reaction>
    <physiologicalReaction direction="left-to-right" evidence="10">
        <dbReference type="Rhea" id="RHEA:40436"/>
    </physiologicalReaction>
</comment>
<reference evidence="12 13" key="1">
    <citation type="journal article" date="2024" name="BMC Genomics">
        <title>De novo assembly and annotation of Popillia japonica's genome with initial clues to its potential as an invasive pest.</title>
        <authorList>
            <person name="Cucini C."/>
            <person name="Boschi S."/>
            <person name="Funari R."/>
            <person name="Cardaioli E."/>
            <person name="Iannotti N."/>
            <person name="Marturano G."/>
            <person name="Paoli F."/>
            <person name="Bruttini M."/>
            <person name="Carapelli A."/>
            <person name="Frati F."/>
            <person name="Nardi F."/>
        </authorList>
    </citation>
    <scope>NUCLEOTIDE SEQUENCE [LARGE SCALE GENOMIC DNA]</scope>
    <source>
        <strain evidence="12">DMR45628</strain>
    </source>
</reference>
<dbReference type="GO" id="GO:0006631">
    <property type="term" value="P:fatty acid metabolic process"/>
    <property type="evidence" value="ECO:0007669"/>
    <property type="project" value="UniProtKB-KW"/>
</dbReference>
<dbReference type="FunFam" id="3.40.50.1820:FF:000010">
    <property type="entry name" value="Acyl-protein thioesterase 2"/>
    <property type="match status" value="1"/>
</dbReference>
<evidence type="ECO:0000256" key="5">
    <source>
        <dbReference type="ARBA" id="ARBA00022801"/>
    </source>
</evidence>
<comment type="subcellular location">
    <subcellularLocation>
        <location evidence="1">Cytoplasm</location>
    </subcellularLocation>
</comment>
<evidence type="ECO:0000256" key="3">
    <source>
        <dbReference type="ARBA" id="ARBA00012423"/>
    </source>
</evidence>
<dbReference type="EMBL" id="JASPKY010000411">
    <property type="protein sequence ID" value="KAK9701636.1"/>
    <property type="molecule type" value="Genomic_DNA"/>
</dbReference>
<evidence type="ECO:0000256" key="4">
    <source>
        <dbReference type="ARBA" id="ARBA00022490"/>
    </source>
</evidence>
<dbReference type="Gene3D" id="3.40.50.1820">
    <property type="entry name" value="alpha/beta hydrolase"/>
    <property type="match status" value="1"/>
</dbReference>
<dbReference type="EC" id="3.1.2.22" evidence="3"/>
<dbReference type="InterPro" id="IPR003140">
    <property type="entry name" value="PLipase/COase/thioEstase"/>
</dbReference>
<dbReference type="GO" id="GO:0008474">
    <property type="term" value="F:palmitoyl-(protein) hydrolase activity"/>
    <property type="evidence" value="ECO:0007669"/>
    <property type="project" value="UniProtKB-EC"/>
</dbReference>
<dbReference type="GO" id="GO:0005737">
    <property type="term" value="C:cytoplasm"/>
    <property type="evidence" value="ECO:0007669"/>
    <property type="project" value="UniProtKB-SubCell"/>
</dbReference>
<evidence type="ECO:0000256" key="10">
    <source>
        <dbReference type="ARBA" id="ARBA00048656"/>
    </source>
</evidence>
<evidence type="ECO:0000313" key="12">
    <source>
        <dbReference type="EMBL" id="KAK9701636.1"/>
    </source>
</evidence>
<name>A0AAW1JE64_POPJA</name>
<dbReference type="Proteomes" id="UP001458880">
    <property type="component" value="Unassembled WGS sequence"/>
</dbReference>
<protein>
    <recommendedName>
        <fullName evidence="3">palmitoyl-protein hydrolase</fullName>
        <ecNumber evidence="3">3.1.2.22</ecNumber>
    </recommendedName>
    <alternativeName>
        <fullName evidence="8">Palmitoyl-protein hydrolase</fullName>
    </alternativeName>
</protein>
<evidence type="ECO:0000256" key="6">
    <source>
        <dbReference type="ARBA" id="ARBA00022832"/>
    </source>
</evidence>
<dbReference type="InterPro" id="IPR029058">
    <property type="entry name" value="AB_hydrolase_fold"/>
</dbReference>
<dbReference type="PANTHER" id="PTHR10655">
    <property type="entry name" value="LYSOPHOSPHOLIPASE-RELATED"/>
    <property type="match status" value="1"/>
</dbReference>
<accession>A0AAW1JE64</accession>
<gene>
    <name evidence="12" type="ORF">QE152_g30501</name>
</gene>
<evidence type="ECO:0000313" key="13">
    <source>
        <dbReference type="Proteomes" id="UP001458880"/>
    </source>
</evidence>
<evidence type="ECO:0000256" key="7">
    <source>
        <dbReference type="ARBA" id="ARBA00023098"/>
    </source>
</evidence>
<proteinExistence type="inferred from homology"/>
<keyword evidence="4" id="KW-0963">Cytoplasm</keyword>
<evidence type="ECO:0000259" key="11">
    <source>
        <dbReference type="Pfam" id="PF02230"/>
    </source>
</evidence>
<comment type="caution">
    <text evidence="12">The sequence shown here is derived from an EMBL/GenBank/DDBJ whole genome shotgun (WGS) entry which is preliminary data.</text>
</comment>
<keyword evidence="5" id="KW-0378">Hydrolase</keyword>
<evidence type="ECO:0000256" key="8">
    <source>
        <dbReference type="ARBA" id="ARBA00031195"/>
    </source>
</evidence>
<keyword evidence="13" id="KW-1185">Reference proteome</keyword>
<comment type="similarity">
    <text evidence="2">Belongs to the AB hydrolase superfamily. AB hydrolase 2 family.</text>
</comment>
<sequence length="292" mass="32253">MMDCHVTHFDCSQIHCCSCSCQLLSKSCYVLWCFLVIDAATTHTATLIFLHGLGDTGQGWSRAMAAIRPSCVKVVCPTAETMPVTLNAGYRMPSWFDLKSLDIGGPEDEEGIKSACNYVHSMIEDEIERGVPANRIIVGGFSQGGALALYSALKFPQRLAGVVALSCWLPLHKSFPAEVSCPTDLPVLLCHGDCDPVVPYKLGQMTASLLKTILKDSDFKSYRGLMHTSSDEELRDCTVPLEYTYIYTHTLYFRRTLFSSLSLYSVYNLAGPDYNNLLSINTRRCSTKGSIL</sequence>
<keyword evidence="7" id="KW-0443">Lipid metabolism</keyword>
<dbReference type="Pfam" id="PF02230">
    <property type="entry name" value="Abhydrolase_2"/>
    <property type="match status" value="1"/>
</dbReference>
<organism evidence="12 13">
    <name type="scientific">Popillia japonica</name>
    <name type="common">Japanese beetle</name>
    <dbReference type="NCBI Taxonomy" id="7064"/>
    <lineage>
        <taxon>Eukaryota</taxon>
        <taxon>Metazoa</taxon>
        <taxon>Ecdysozoa</taxon>
        <taxon>Arthropoda</taxon>
        <taxon>Hexapoda</taxon>
        <taxon>Insecta</taxon>
        <taxon>Pterygota</taxon>
        <taxon>Neoptera</taxon>
        <taxon>Endopterygota</taxon>
        <taxon>Coleoptera</taxon>
        <taxon>Polyphaga</taxon>
        <taxon>Scarabaeiformia</taxon>
        <taxon>Scarabaeidae</taxon>
        <taxon>Rutelinae</taxon>
        <taxon>Popillia</taxon>
    </lineage>
</organism>
<evidence type="ECO:0000256" key="9">
    <source>
        <dbReference type="ARBA" id="ARBA00047337"/>
    </source>
</evidence>
<dbReference type="AlphaFoldDB" id="A0AAW1JE64"/>